<dbReference type="Pfam" id="PF01914">
    <property type="entry name" value="MarC"/>
    <property type="match status" value="1"/>
</dbReference>
<dbReference type="PANTHER" id="PTHR33508:SF1">
    <property type="entry name" value="UPF0056 MEMBRANE PROTEIN YHCE"/>
    <property type="match status" value="1"/>
</dbReference>
<dbReference type="AlphaFoldDB" id="E1QR73"/>
<dbReference type="GO" id="GO:0005886">
    <property type="term" value="C:plasma membrane"/>
    <property type="evidence" value="ECO:0007669"/>
    <property type="project" value="UniProtKB-SubCell"/>
</dbReference>
<dbReference type="HOGENOM" id="CLU_079909_0_0_2"/>
<evidence type="ECO:0000313" key="9">
    <source>
        <dbReference type="Proteomes" id="UP000006681"/>
    </source>
</evidence>
<keyword evidence="4 7" id="KW-0812">Transmembrane</keyword>
<reference evidence="9" key="2">
    <citation type="journal article" date="2010" name="Stand. Genomic Sci.">
        <title>Complete genome sequence of Vulcanisaeta distributa type strain (IC-017T).</title>
        <authorList>
            <person name="Mavromatis K."/>
            <person name="Sikorski J."/>
            <person name="Pabst E."/>
            <person name="Teshima H."/>
            <person name="Lapidus A."/>
            <person name="Lucas S."/>
            <person name="Nolan M."/>
            <person name="Glavina Del Rio T."/>
            <person name="Cheng J."/>
            <person name="Bruce D."/>
            <person name="Goodwin L."/>
            <person name="Pitluck S."/>
            <person name="Liolios K."/>
            <person name="Ivanova N."/>
            <person name="Mikhailova N."/>
            <person name="Pati A."/>
            <person name="Chen A."/>
            <person name="Palaniappan K."/>
            <person name="Land M."/>
            <person name="Hauser L."/>
            <person name="Chang Y."/>
            <person name="Jeffries C."/>
            <person name="Rohde M."/>
            <person name="Spring S."/>
            <person name="Goker M."/>
            <person name="Wirth R."/>
            <person name="Woyke T."/>
            <person name="Bristow J."/>
            <person name="Eisen J."/>
            <person name="Markowitz V."/>
            <person name="Hugenholtz P."/>
            <person name="Klenk H."/>
            <person name="Kyrpides N."/>
        </authorList>
    </citation>
    <scope>NUCLEOTIDE SEQUENCE [LARGE SCALE GENOMIC DNA]</scope>
    <source>
        <strain evidence="9">DSM 14429 / JCM 11212 / NBRC 100878 / IC-017</strain>
    </source>
</reference>
<dbReference type="InterPro" id="IPR002771">
    <property type="entry name" value="Multi_antbiot-R_MarC"/>
</dbReference>
<evidence type="ECO:0000256" key="3">
    <source>
        <dbReference type="ARBA" id="ARBA00022475"/>
    </source>
</evidence>
<evidence type="ECO:0000256" key="4">
    <source>
        <dbReference type="ARBA" id="ARBA00022692"/>
    </source>
</evidence>
<feature type="transmembrane region" description="Helical" evidence="7">
    <location>
        <begin position="137"/>
        <end position="162"/>
    </location>
</feature>
<keyword evidence="3" id="KW-1003">Cell membrane</keyword>
<dbReference type="KEGG" id="vdi:Vdis_2396"/>
<name>E1QR73_VULDI</name>
<evidence type="ECO:0000256" key="6">
    <source>
        <dbReference type="ARBA" id="ARBA00023136"/>
    </source>
</evidence>
<dbReference type="OrthoDB" id="10856at2157"/>
<feature type="transmembrane region" description="Helical" evidence="7">
    <location>
        <begin position="107"/>
        <end position="131"/>
    </location>
</feature>
<organism evidence="8 9">
    <name type="scientific">Vulcanisaeta distributa (strain DSM 14429 / JCM 11212 / NBRC 100878 / IC-017)</name>
    <dbReference type="NCBI Taxonomy" id="572478"/>
    <lineage>
        <taxon>Archaea</taxon>
        <taxon>Thermoproteota</taxon>
        <taxon>Thermoprotei</taxon>
        <taxon>Thermoproteales</taxon>
        <taxon>Thermoproteaceae</taxon>
        <taxon>Vulcanisaeta</taxon>
    </lineage>
</organism>
<keyword evidence="9" id="KW-1185">Reference proteome</keyword>
<keyword evidence="5 7" id="KW-1133">Transmembrane helix</keyword>
<protein>
    <recommendedName>
        <fullName evidence="7">UPF0056 membrane protein</fullName>
    </recommendedName>
</protein>
<gene>
    <name evidence="8" type="ordered locus">Vdis_2396</name>
</gene>
<comment type="similarity">
    <text evidence="2 7">Belongs to the UPF0056 (MarC) family.</text>
</comment>
<evidence type="ECO:0000256" key="5">
    <source>
        <dbReference type="ARBA" id="ARBA00022989"/>
    </source>
</evidence>
<reference evidence="8 9" key="1">
    <citation type="journal article" date="2010" name="Stand. Genomic Sci.">
        <title>Complete genome sequence of Vulcanisaeta distributa type strain (IC-017).</title>
        <authorList>
            <person name="Mavromatis K."/>
            <person name="Sikorski J."/>
            <person name="Pabst E."/>
            <person name="Teshima H."/>
            <person name="Lapidus A."/>
            <person name="Lucas S."/>
            <person name="Nolan M."/>
            <person name="Glavina Del Rio T."/>
            <person name="Cheng J.F."/>
            <person name="Bruce D."/>
            <person name="Goodwin L."/>
            <person name="Pitluck S."/>
            <person name="Liolios K."/>
            <person name="Ivanova N."/>
            <person name="Mikhailova N."/>
            <person name="Pati A."/>
            <person name="Chen A."/>
            <person name="Palaniappan K."/>
            <person name="Land M."/>
            <person name="Hauser L."/>
            <person name="Chang Y.J."/>
            <person name="Jeffries C.D."/>
            <person name="Rohde M."/>
            <person name="Spring S."/>
            <person name="Goker M."/>
            <person name="Wirth R."/>
            <person name="Woyke T."/>
            <person name="Bristow J."/>
            <person name="Eisen J.A."/>
            <person name="Markowitz V."/>
            <person name="Hugenholtz P."/>
            <person name="Klenk H.P."/>
            <person name="Kyrpides N.C."/>
        </authorList>
    </citation>
    <scope>NUCLEOTIDE SEQUENCE [LARGE SCALE GENOMIC DNA]</scope>
    <source>
        <strain evidence="9">DSM 14429 / JCM 11212 / NBRC 100878 / IC-017</strain>
    </source>
</reference>
<dbReference type="GeneID" id="9753352"/>
<evidence type="ECO:0000256" key="7">
    <source>
        <dbReference type="RuleBase" id="RU362048"/>
    </source>
</evidence>
<comment type="subcellular location">
    <subcellularLocation>
        <location evidence="1 7">Cell membrane</location>
        <topology evidence="1 7">Multi-pass membrane protein</topology>
    </subcellularLocation>
</comment>
<dbReference type="Proteomes" id="UP000006681">
    <property type="component" value="Chromosome"/>
</dbReference>
<keyword evidence="6 7" id="KW-0472">Membrane</keyword>
<dbReference type="RefSeq" id="WP_013337488.1">
    <property type="nucleotide sequence ID" value="NC_014537.1"/>
</dbReference>
<evidence type="ECO:0000256" key="2">
    <source>
        <dbReference type="ARBA" id="ARBA00009784"/>
    </source>
</evidence>
<evidence type="ECO:0000256" key="1">
    <source>
        <dbReference type="ARBA" id="ARBA00004651"/>
    </source>
</evidence>
<accession>E1QR73</accession>
<proteinExistence type="inferred from homology"/>
<sequence length="196" mass="21283">MSIAIDVLIMTTQLIAIVDPVGALPIMVSMPGIEKPEVFRRALRIIAVAVPSLLIIFAVAGPYILRAFNISIADFRIAGGIVLLIIGIDTLREGAPRTMGLSPEEFIFTPIVTPMLVGPGAITSVMLFTTYYGIPEVIISILIASLITYLVIRFSFSIIRLIGGNMLRFIGRFLSLIIMAWAVSLIIEGVREALLI</sequence>
<feature type="transmembrane region" description="Helical" evidence="7">
    <location>
        <begin position="45"/>
        <end position="65"/>
    </location>
</feature>
<dbReference type="eggNOG" id="arCOG01997">
    <property type="taxonomic scope" value="Archaea"/>
</dbReference>
<dbReference type="PANTHER" id="PTHR33508">
    <property type="entry name" value="UPF0056 MEMBRANE PROTEIN YHCE"/>
    <property type="match status" value="1"/>
</dbReference>
<evidence type="ECO:0000313" key="8">
    <source>
        <dbReference type="EMBL" id="ADN51763.1"/>
    </source>
</evidence>
<feature type="transmembrane region" description="Helical" evidence="7">
    <location>
        <begin position="77"/>
        <end position="95"/>
    </location>
</feature>
<feature type="transmembrane region" description="Helical" evidence="7">
    <location>
        <begin position="12"/>
        <end position="33"/>
    </location>
</feature>
<feature type="transmembrane region" description="Helical" evidence="7">
    <location>
        <begin position="169"/>
        <end position="187"/>
    </location>
</feature>
<dbReference type="EMBL" id="CP002100">
    <property type="protein sequence ID" value="ADN51763.1"/>
    <property type="molecule type" value="Genomic_DNA"/>
</dbReference>